<dbReference type="RefSeq" id="WP_027470888.1">
    <property type="nucleotide sequence ID" value="NZ_BAMD01000024.1"/>
</dbReference>
<name>W7XY25_9BACT</name>
<keyword evidence="1" id="KW-0175">Coiled coil</keyword>
<keyword evidence="3" id="KW-1185">Reference proteome</keyword>
<sequence>MRTVLLLTVSTILLNSCVVSKKKYEACLAEKSKLNEELSASLSENKTLQSRIKTNVSDFELMKSELHLSNAVKSDEISDLLVKVTQLTDSNKALENKLEETVKLYQSQKQSTQTTVEELKSLRSDNIKLKRDTASIKYALKLSKERFSKLEYELTLQKEKYNAVSSSNRQLTKEMEVNKQKLLSFEQQLVKNKQKMEIISSSLIELRKEMLSAKSNNKIIDPNKNKHIDKMAKELGHY</sequence>
<dbReference type="STRING" id="869213.GCA_000517085_00949"/>
<reference evidence="2 3" key="1">
    <citation type="journal article" date="2014" name="Genome Announc.">
        <title>Draft Genome Sequence of Cytophaga fermentans JCM 21142T, a Facultative Anaerobe Isolated from Marine Mud.</title>
        <authorList>
            <person name="Starns D."/>
            <person name="Oshima K."/>
            <person name="Suda W."/>
            <person name="Iino T."/>
            <person name="Yuki M."/>
            <person name="Inoue J."/>
            <person name="Kitamura K."/>
            <person name="Iida T."/>
            <person name="Darby A."/>
            <person name="Hattori M."/>
            <person name="Ohkuma M."/>
        </authorList>
    </citation>
    <scope>NUCLEOTIDE SEQUENCE [LARGE SCALE GENOMIC DNA]</scope>
    <source>
        <strain evidence="2 3">JCM 21142</strain>
    </source>
</reference>
<dbReference type="AlphaFoldDB" id="W7XY25"/>
<dbReference type="EMBL" id="BAMD01000024">
    <property type="protein sequence ID" value="GAF03490.1"/>
    <property type="molecule type" value="Genomic_DNA"/>
</dbReference>
<organism evidence="2 3">
    <name type="scientific">Saccharicrinis fermentans DSM 9555 = JCM 21142</name>
    <dbReference type="NCBI Taxonomy" id="869213"/>
    <lineage>
        <taxon>Bacteria</taxon>
        <taxon>Pseudomonadati</taxon>
        <taxon>Bacteroidota</taxon>
        <taxon>Bacteroidia</taxon>
        <taxon>Marinilabiliales</taxon>
        <taxon>Marinilabiliaceae</taxon>
        <taxon>Saccharicrinis</taxon>
    </lineage>
</organism>
<evidence type="ECO:0000256" key="1">
    <source>
        <dbReference type="SAM" id="Coils"/>
    </source>
</evidence>
<dbReference type="OrthoDB" id="1117856at2"/>
<comment type="caution">
    <text evidence="2">The sequence shown here is derived from an EMBL/GenBank/DDBJ whole genome shotgun (WGS) entry which is preliminary data.</text>
</comment>
<feature type="coiled-coil region" evidence="1">
    <location>
        <begin position="77"/>
        <end position="111"/>
    </location>
</feature>
<gene>
    <name evidence="2" type="ORF">JCM21142_52167</name>
</gene>
<accession>W7XY25</accession>
<evidence type="ECO:0000313" key="3">
    <source>
        <dbReference type="Proteomes" id="UP000019402"/>
    </source>
</evidence>
<protein>
    <submittedName>
        <fullName evidence="2">Uncharacterized protein</fullName>
    </submittedName>
</protein>
<evidence type="ECO:0000313" key="2">
    <source>
        <dbReference type="EMBL" id="GAF03490.1"/>
    </source>
</evidence>
<proteinExistence type="predicted"/>
<dbReference type="Proteomes" id="UP000019402">
    <property type="component" value="Unassembled WGS sequence"/>
</dbReference>